<dbReference type="InParanoid" id="A0A401H3D3"/>
<accession>A0A401H3D3</accession>
<evidence type="ECO:0000256" key="1">
    <source>
        <dbReference type="SAM" id="Phobius"/>
    </source>
</evidence>
<keyword evidence="1" id="KW-0812">Transmembrane</keyword>
<sequence>MDDIPLISANLASVPLVSLFYGIFLIFFCTSSYLMVRRQAWLNVGSSRPKPIYKTPLFIAGILLFITVTGHWILLVYRSFRAFVYFDGGASPLEFYMDVGAVTAVIELVFFVSTMTIEDAVIVYRLWVIWKHNNYIMIIPVCSFVVNVACYVIVVYQYAHYHMGQNVFGASIGRWVTIDYVCSLCTNLYCCVLIVWRLWRVSHRSKPVVGTCMLWTLSVFIESAAFDVALMIVAMVLYELRLNVYTVADMMSPLSGITFMLINIRVGMGYAMHSQEQAHHVPCVLLLRACPGGIMFCSACAAGRQSPCPRQRGSRDRAARRGVDSVCGECPCSDERGNGKGNMVVCSLC</sequence>
<feature type="transmembrane region" description="Helical" evidence="1">
    <location>
        <begin position="12"/>
        <end position="36"/>
    </location>
</feature>
<keyword evidence="1" id="KW-1133">Transmembrane helix</keyword>
<protein>
    <submittedName>
        <fullName evidence="2">Uncharacterized protein</fullName>
    </submittedName>
</protein>
<dbReference type="EMBL" id="BFAD01000014">
    <property type="protein sequence ID" value="GBE88938.1"/>
    <property type="molecule type" value="Genomic_DNA"/>
</dbReference>
<gene>
    <name evidence="2" type="ORF">SCP_1403460</name>
</gene>
<evidence type="ECO:0000313" key="2">
    <source>
        <dbReference type="EMBL" id="GBE88938.1"/>
    </source>
</evidence>
<dbReference type="RefSeq" id="XP_027619851.1">
    <property type="nucleotide sequence ID" value="XM_027764050.1"/>
</dbReference>
<feature type="transmembrane region" description="Helical" evidence="1">
    <location>
        <begin position="135"/>
        <end position="158"/>
    </location>
</feature>
<comment type="caution">
    <text evidence="2">The sequence shown here is derived from an EMBL/GenBank/DDBJ whole genome shotgun (WGS) entry which is preliminary data.</text>
</comment>
<feature type="transmembrane region" description="Helical" evidence="1">
    <location>
        <begin position="178"/>
        <end position="199"/>
    </location>
</feature>
<dbReference type="Proteomes" id="UP000287166">
    <property type="component" value="Unassembled WGS sequence"/>
</dbReference>
<feature type="transmembrane region" description="Helical" evidence="1">
    <location>
        <begin position="211"/>
        <end position="238"/>
    </location>
</feature>
<evidence type="ECO:0000313" key="3">
    <source>
        <dbReference type="Proteomes" id="UP000287166"/>
    </source>
</evidence>
<dbReference type="STRING" id="139825.A0A401H3D3"/>
<reference evidence="2 3" key="1">
    <citation type="journal article" date="2018" name="Sci. Rep.">
        <title>Genome sequence of the cauliflower mushroom Sparassis crispa (Hanabiratake) and its association with beneficial usage.</title>
        <authorList>
            <person name="Kiyama R."/>
            <person name="Furutani Y."/>
            <person name="Kawaguchi K."/>
            <person name="Nakanishi T."/>
        </authorList>
    </citation>
    <scope>NUCLEOTIDE SEQUENCE [LARGE SCALE GENOMIC DNA]</scope>
</reference>
<dbReference type="GeneID" id="38785855"/>
<proteinExistence type="predicted"/>
<feature type="transmembrane region" description="Helical" evidence="1">
    <location>
        <begin position="57"/>
        <end position="75"/>
    </location>
</feature>
<organism evidence="2 3">
    <name type="scientific">Sparassis crispa</name>
    <dbReference type="NCBI Taxonomy" id="139825"/>
    <lineage>
        <taxon>Eukaryota</taxon>
        <taxon>Fungi</taxon>
        <taxon>Dikarya</taxon>
        <taxon>Basidiomycota</taxon>
        <taxon>Agaricomycotina</taxon>
        <taxon>Agaricomycetes</taxon>
        <taxon>Polyporales</taxon>
        <taxon>Sparassidaceae</taxon>
        <taxon>Sparassis</taxon>
    </lineage>
</organism>
<dbReference type="OrthoDB" id="2753342at2759"/>
<dbReference type="AlphaFoldDB" id="A0A401H3D3"/>
<keyword evidence="1" id="KW-0472">Membrane</keyword>
<feature type="transmembrane region" description="Helical" evidence="1">
    <location>
        <begin position="244"/>
        <end position="264"/>
    </location>
</feature>
<name>A0A401H3D3_9APHY</name>
<feature type="transmembrane region" description="Helical" evidence="1">
    <location>
        <begin position="95"/>
        <end position="114"/>
    </location>
</feature>
<keyword evidence="3" id="KW-1185">Reference proteome</keyword>